<dbReference type="PANTHER" id="PTHR45783:SF3">
    <property type="entry name" value="KINESIN LIGHT CHAIN"/>
    <property type="match status" value="1"/>
</dbReference>
<reference evidence="12 13" key="1">
    <citation type="submission" date="2023-02" db="EMBL/GenBank/DDBJ databases">
        <title>Dictyobacter halimunensis sp. nov., a new member of the class Ktedonobacteria from forest soil in a geothermal area.</title>
        <authorList>
            <person name="Rachmania M.K."/>
            <person name="Ningsih F."/>
            <person name="Sakai Y."/>
            <person name="Yabe S."/>
            <person name="Yokota A."/>
            <person name="Sjamsuridzal W."/>
        </authorList>
    </citation>
    <scope>NUCLEOTIDE SEQUENCE [LARGE SCALE GENOMIC DNA]</scope>
    <source>
        <strain evidence="12 13">S3.2.2.5</strain>
    </source>
</reference>
<feature type="repeat" description="TPR" evidence="10">
    <location>
        <begin position="674"/>
        <end position="707"/>
    </location>
</feature>
<evidence type="ECO:0000256" key="6">
    <source>
        <dbReference type="ARBA" id="ARBA00022803"/>
    </source>
</evidence>
<keyword evidence="8" id="KW-0505">Motor protein</keyword>
<keyword evidence="7" id="KW-0175">Coiled coil</keyword>
<evidence type="ECO:0000259" key="11">
    <source>
        <dbReference type="PROSITE" id="PS50104"/>
    </source>
</evidence>
<dbReference type="SMART" id="SM00028">
    <property type="entry name" value="TPR"/>
    <property type="match status" value="9"/>
</dbReference>
<dbReference type="Pfam" id="PF25000">
    <property type="entry name" value="DUF7779"/>
    <property type="match status" value="1"/>
</dbReference>
<dbReference type="Gene3D" id="1.25.40.10">
    <property type="entry name" value="Tetratricopeptide repeat domain"/>
    <property type="match status" value="3"/>
</dbReference>
<sequence>MRDELVKHLSSLERQGLISTWFDRKIAPGTDWARTIDERLDHASIILLLVSSDFLASDYCYQVEMKRALARDQAGQARVIPVILRPADWKGALFSHLQVLPTDGKAITVWSNRDEAFVDVVTGIRRAIEDLALLPASSPRAALPSIWSIPYPRNPFFMGRDEVLSQLHAQLQAGQTMALSQSPTAISGLGGIGKTQIATEYAYRYHQDYETVLWARAESQDTLISSYIAIAKLLNLPECDAEEQEITIEAVKLWLQKHQKWLLILDNADELDVLPPFLPIVPGGHILLTTRAWDMQRLATRLEVETLSKEQGAALLLRRAGLLAPEADLSQALFEDWQLATSITHELGGLPLALDQAGAYLEATGMSLQEYQEIYQIHRQMLLQERRSRISDHPEAVATTWLLSFRRVQEKNPAAADLLHLCAYLAPDAIAEEILTADSSVLGPLLAPLASSALLRNQAIEVLRAYSLVRRDPSERTLSVHRLVQTVLQDTLNEREQHTWAERAMLAINAAFPKAKHGAWQQCERLLIQALAGTQIIQQYQITSRKASRLLYELASYFQHYARYGEAEPLYQQALYIMEQQLGAEHPDVVSPLSELGLLYKKQGKYVEAEPFYQRALHIIEQHLGSEHPWMASLLNNLAGLYVEQGKYAEAEPLCQRALHIREQNLGPEHLRMASSLNNLANLYQRQGKYVEAEPLCQRALHIREQNLGLEHPDVASPLNNLASLYAVQGKYAEAEPFCQRALHIMEQHLGLEHPDVASSLNNLANLYAAQGKHAEAEPLYQRALHIIEQHLGSEHPDVAVSLNNLANLYAAQGKHAGAEPLYQRALHIMEQQLGAEHPDVVSPLIGLGSLYQRQGKYAEAEPLCQRALHIGVQNLGPEHPDVASSLNNLANLYAEQGKYAEAEPLCQRALHIMEQQLGSEHPYTQTVRANYTNLLQEMKPNISQGE</sequence>
<comment type="caution">
    <text evidence="12">The sequence shown here is derived from an EMBL/GenBank/DDBJ whole genome shotgun (WGS) entry which is preliminary data.</text>
</comment>
<evidence type="ECO:0000256" key="3">
    <source>
        <dbReference type="ARBA" id="ARBA00022490"/>
    </source>
</evidence>
<feature type="repeat" description="TPR" evidence="10">
    <location>
        <begin position="632"/>
        <end position="665"/>
    </location>
</feature>
<dbReference type="Pfam" id="PF13176">
    <property type="entry name" value="TPR_7"/>
    <property type="match status" value="1"/>
</dbReference>
<keyword evidence="9" id="KW-0206">Cytoskeleton</keyword>
<evidence type="ECO:0000256" key="5">
    <source>
        <dbReference type="ARBA" id="ARBA00022737"/>
    </source>
</evidence>
<dbReference type="InterPro" id="IPR056681">
    <property type="entry name" value="DUF7779"/>
</dbReference>
<dbReference type="NCBIfam" id="NF040586">
    <property type="entry name" value="FxSxx_TPR"/>
    <property type="match status" value="1"/>
</dbReference>
<feature type="repeat" description="TPR" evidence="10">
    <location>
        <begin position="884"/>
        <end position="917"/>
    </location>
</feature>
<accession>A0ABQ6FQ16</accession>
<feature type="domain" description="TIR" evidence="11">
    <location>
        <begin position="1"/>
        <end position="128"/>
    </location>
</feature>
<evidence type="ECO:0000256" key="10">
    <source>
        <dbReference type="PROSITE-ProRule" id="PRU00339"/>
    </source>
</evidence>
<keyword evidence="13" id="KW-1185">Reference proteome</keyword>
<comment type="similarity">
    <text evidence="2">Belongs to the kinesin light chain family.</text>
</comment>
<dbReference type="SUPFAM" id="SSF52540">
    <property type="entry name" value="P-loop containing nucleoside triphosphate hydrolases"/>
    <property type="match status" value="1"/>
</dbReference>
<dbReference type="InterPro" id="IPR035897">
    <property type="entry name" value="Toll_tir_struct_dom_sf"/>
</dbReference>
<dbReference type="Pfam" id="PF13676">
    <property type="entry name" value="TIR_2"/>
    <property type="match status" value="1"/>
</dbReference>
<protein>
    <submittedName>
        <fullName evidence="12">Tetratricopeptide repeat protein</fullName>
    </submittedName>
</protein>
<evidence type="ECO:0000256" key="2">
    <source>
        <dbReference type="ARBA" id="ARBA00009622"/>
    </source>
</evidence>
<evidence type="ECO:0000256" key="1">
    <source>
        <dbReference type="ARBA" id="ARBA00004245"/>
    </source>
</evidence>
<comment type="subcellular location">
    <subcellularLocation>
        <location evidence="1">Cytoplasm</location>
        <location evidence="1">Cytoskeleton</location>
    </subcellularLocation>
</comment>
<gene>
    <name evidence="12" type="ORF">KDH_31530</name>
</gene>
<dbReference type="PANTHER" id="PTHR45783">
    <property type="entry name" value="KINESIN LIGHT CHAIN"/>
    <property type="match status" value="1"/>
</dbReference>
<keyword evidence="3" id="KW-0963">Cytoplasm</keyword>
<evidence type="ECO:0000256" key="4">
    <source>
        <dbReference type="ARBA" id="ARBA00022701"/>
    </source>
</evidence>
<dbReference type="Gene3D" id="3.40.50.300">
    <property type="entry name" value="P-loop containing nucleotide triphosphate hydrolases"/>
    <property type="match status" value="1"/>
</dbReference>
<evidence type="ECO:0000313" key="13">
    <source>
        <dbReference type="Proteomes" id="UP001344906"/>
    </source>
</evidence>
<evidence type="ECO:0000256" key="7">
    <source>
        <dbReference type="ARBA" id="ARBA00023054"/>
    </source>
</evidence>
<keyword evidence="6 10" id="KW-0802">TPR repeat</keyword>
<dbReference type="SUPFAM" id="SSF48452">
    <property type="entry name" value="TPR-like"/>
    <property type="match status" value="1"/>
</dbReference>
<evidence type="ECO:0000313" key="12">
    <source>
        <dbReference type="EMBL" id="GLV56312.1"/>
    </source>
</evidence>
<evidence type="ECO:0000256" key="9">
    <source>
        <dbReference type="ARBA" id="ARBA00023212"/>
    </source>
</evidence>
<dbReference type="Pfam" id="PF13401">
    <property type="entry name" value="AAA_22"/>
    <property type="match status" value="1"/>
</dbReference>
<dbReference type="InterPro" id="IPR002151">
    <property type="entry name" value="Kinesin_light"/>
</dbReference>
<proteinExistence type="inferred from homology"/>
<dbReference type="InterPro" id="IPR019734">
    <property type="entry name" value="TPR_rpt"/>
</dbReference>
<dbReference type="Pfam" id="PF13424">
    <property type="entry name" value="TPR_12"/>
    <property type="match status" value="4"/>
</dbReference>
<dbReference type="SMART" id="SM00255">
    <property type="entry name" value="TIR"/>
    <property type="match status" value="1"/>
</dbReference>
<dbReference type="InterPro" id="IPR000157">
    <property type="entry name" value="TIR_dom"/>
</dbReference>
<dbReference type="SUPFAM" id="SSF52200">
    <property type="entry name" value="Toll/Interleukin receptor TIR domain"/>
    <property type="match status" value="1"/>
</dbReference>
<name>A0ABQ6FQ16_9CHLR</name>
<dbReference type="PRINTS" id="PR00381">
    <property type="entry name" value="KINESINLIGHT"/>
</dbReference>
<evidence type="ECO:0000256" key="8">
    <source>
        <dbReference type="ARBA" id="ARBA00023175"/>
    </source>
</evidence>
<dbReference type="InterPro" id="IPR011990">
    <property type="entry name" value="TPR-like_helical_dom_sf"/>
</dbReference>
<dbReference type="InterPro" id="IPR027417">
    <property type="entry name" value="P-loop_NTPase"/>
</dbReference>
<dbReference type="Gene3D" id="3.40.50.10140">
    <property type="entry name" value="Toll/interleukin-1 receptor homology (TIR) domain"/>
    <property type="match status" value="1"/>
</dbReference>
<organism evidence="12 13">
    <name type="scientific">Dictyobacter halimunensis</name>
    <dbReference type="NCBI Taxonomy" id="3026934"/>
    <lineage>
        <taxon>Bacteria</taxon>
        <taxon>Bacillati</taxon>
        <taxon>Chloroflexota</taxon>
        <taxon>Ktedonobacteria</taxon>
        <taxon>Ktedonobacterales</taxon>
        <taxon>Dictyobacteraceae</taxon>
        <taxon>Dictyobacter</taxon>
    </lineage>
</organism>
<dbReference type="InterPro" id="IPR049945">
    <property type="entry name" value="AAA_22"/>
</dbReference>
<dbReference type="PROSITE" id="PS50104">
    <property type="entry name" value="TIR"/>
    <property type="match status" value="1"/>
</dbReference>
<feature type="repeat" description="TPR" evidence="10">
    <location>
        <begin position="590"/>
        <end position="623"/>
    </location>
</feature>
<dbReference type="Proteomes" id="UP001344906">
    <property type="component" value="Unassembled WGS sequence"/>
</dbReference>
<feature type="repeat" description="TPR" evidence="10">
    <location>
        <begin position="758"/>
        <end position="791"/>
    </location>
</feature>
<dbReference type="EMBL" id="BSRI01000002">
    <property type="protein sequence ID" value="GLV56312.1"/>
    <property type="molecule type" value="Genomic_DNA"/>
</dbReference>
<dbReference type="PROSITE" id="PS50005">
    <property type="entry name" value="TPR"/>
    <property type="match status" value="5"/>
</dbReference>
<keyword evidence="4" id="KW-0493">Microtubule</keyword>
<keyword evidence="5" id="KW-0677">Repeat</keyword>